<dbReference type="GO" id="GO:0003677">
    <property type="term" value="F:DNA binding"/>
    <property type="evidence" value="ECO:0007669"/>
    <property type="project" value="InterPro"/>
</dbReference>
<evidence type="ECO:0000256" key="1">
    <source>
        <dbReference type="SAM" id="Coils"/>
    </source>
</evidence>
<dbReference type="Pfam" id="PF01381">
    <property type="entry name" value="HTH_3"/>
    <property type="match status" value="1"/>
</dbReference>
<dbReference type="Proteomes" id="UP000244677">
    <property type="component" value="Chromosome"/>
</dbReference>
<dbReference type="PROSITE" id="PS50943">
    <property type="entry name" value="HTH_CROC1"/>
    <property type="match status" value="1"/>
</dbReference>
<dbReference type="EMBL" id="CP020919">
    <property type="protein sequence ID" value="AWG26160.1"/>
    <property type="molecule type" value="Genomic_DNA"/>
</dbReference>
<accession>A0A2S1LQW2</accession>
<keyword evidence="1" id="KW-0175">Coiled coil</keyword>
<dbReference type="SUPFAM" id="SSF47413">
    <property type="entry name" value="lambda repressor-like DNA-binding domains"/>
    <property type="match status" value="1"/>
</dbReference>
<feature type="domain" description="HTH cro/C1-type" evidence="2">
    <location>
        <begin position="14"/>
        <end position="67"/>
    </location>
</feature>
<dbReference type="RefSeq" id="WP_108737696.1">
    <property type="nucleotide sequence ID" value="NZ_CP020919.1"/>
</dbReference>
<gene>
    <name evidence="3" type="ORF">FK004_13450</name>
</gene>
<evidence type="ECO:0000259" key="2">
    <source>
        <dbReference type="PROSITE" id="PS50943"/>
    </source>
</evidence>
<sequence>MSTTTPINHIGRKISRIREIKGIKQEALAIGLGITQQAISKLERSAKIDDEKLEEVAKILGVTSEEIKNFAEENTTNYFTEITNNSFTDNDLNESGIFLGSDLTTTFNPLDKLIEIQEENKNLYERLLALEQQLLKAEQDKVAYLEKLLKL</sequence>
<dbReference type="AlphaFoldDB" id="A0A2S1LQW2"/>
<dbReference type="Gene3D" id="1.10.260.40">
    <property type="entry name" value="lambda repressor-like DNA-binding domains"/>
    <property type="match status" value="1"/>
</dbReference>
<evidence type="ECO:0000313" key="3">
    <source>
        <dbReference type="EMBL" id="AWG26160.1"/>
    </source>
</evidence>
<dbReference type="SMART" id="SM00530">
    <property type="entry name" value="HTH_XRE"/>
    <property type="match status" value="1"/>
</dbReference>
<reference evidence="3 4" key="1">
    <citation type="submission" date="2017-04" db="EMBL/GenBank/DDBJ databases">
        <title>Complete genome sequence of Flavobacterium kingsejong AJ004.</title>
        <authorList>
            <person name="Lee P.C."/>
        </authorList>
    </citation>
    <scope>NUCLEOTIDE SEQUENCE [LARGE SCALE GENOMIC DNA]</scope>
    <source>
        <strain evidence="3 4">AJ004</strain>
    </source>
</reference>
<name>A0A2S1LQW2_9FLAO</name>
<evidence type="ECO:0000313" key="4">
    <source>
        <dbReference type="Proteomes" id="UP000244677"/>
    </source>
</evidence>
<dbReference type="InterPro" id="IPR010982">
    <property type="entry name" value="Lambda_DNA-bd_dom_sf"/>
</dbReference>
<dbReference type="InterPro" id="IPR001387">
    <property type="entry name" value="Cro/C1-type_HTH"/>
</dbReference>
<protein>
    <submittedName>
        <fullName evidence="3">Transcriptional regulator</fullName>
    </submittedName>
</protein>
<feature type="coiled-coil region" evidence="1">
    <location>
        <begin position="113"/>
        <end position="147"/>
    </location>
</feature>
<dbReference type="CDD" id="cd00093">
    <property type="entry name" value="HTH_XRE"/>
    <property type="match status" value="1"/>
</dbReference>
<dbReference type="KEGG" id="fki:FK004_13450"/>
<keyword evidence="4" id="KW-1185">Reference proteome</keyword>
<dbReference type="OrthoDB" id="1442960at2"/>
<proteinExistence type="predicted"/>
<organism evidence="3 4">
    <name type="scientific">Flavobacterium kingsejongi</name>
    <dbReference type="NCBI Taxonomy" id="1678728"/>
    <lineage>
        <taxon>Bacteria</taxon>
        <taxon>Pseudomonadati</taxon>
        <taxon>Bacteroidota</taxon>
        <taxon>Flavobacteriia</taxon>
        <taxon>Flavobacteriales</taxon>
        <taxon>Flavobacteriaceae</taxon>
        <taxon>Flavobacterium</taxon>
    </lineage>
</organism>